<name>A0AAW7YE04_9GAMM</name>
<keyword evidence="1" id="KW-0812">Transmembrane</keyword>
<comment type="caution">
    <text evidence="2">The sequence shown here is derived from an EMBL/GenBank/DDBJ whole genome shotgun (WGS) entry which is preliminary data.</text>
</comment>
<keyword evidence="1" id="KW-1133">Transmembrane helix</keyword>
<evidence type="ECO:0000313" key="3">
    <source>
        <dbReference type="Proteomes" id="UP001170624"/>
    </source>
</evidence>
<accession>A0AAW7YE04</accession>
<protein>
    <submittedName>
        <fullName evidence="2">Uncharacterized protein</fullName>
    </submittedName>
</protein>
<sequence>MLESLLSVSVAMPAVSDLAAGGINHFAAGVLALIAAVNMFSN</sequence>
<dbReference type="RefSeq" id="WP_261855995.1">
    <property type="nucleotide sequence ID" value="NZ_AP024850.1"/>
</dbReference>
<reference evidence="2" key="1">
    <citation type="submission" date="2023-07" db="EMBL/GenBank/DDBJ databases">
        <title>Genome content predicts the carbon catabolic preferences of heterotrophic bacteria.</title>
        <authorList>
            <person name="Gralka M."/>
        </authorList>
    </citation>
    <scope>NUCLEOTIDE SEQUENCE</scope>
    <source>
        <strain evidence="2">G2M05</strain>
    </source>
</reference>
<dbReference type="EMBL" id="JAUOPU010000036">
    <property type="protein sequence ID" value="MDO6544984.1"/>
    <property type="molecule type" value="Genomic_DNA"/>
</dbReference>
<evidence type="ECO:0000313" key="2">
    <source>
        <dbReference type="EMBL" id="MDO6544984.1"/>
    </source>
</evidence>
<organism evidence="2 3">
    <name type="scientific">Photobacterium sanguinicancri</name>
    <dbReference type="NCBI Taxonomy" id="875932"/>
    <lineage>
        <taxon>Bacteria</taxon>
        <taxon>Pseudomonadati</taxon>
        <taxon>Pseudomonadota</taxon>
        <taxon>Gammaproteobacteria</taxon>
        <taxon>Vibrionales</taxon>
        <taxon>Vibrionaceae</taxon>
        <taxon>Photobacterium</taxon>
    </lineage>
</organism>
<keyword evidence="1" id="KW-0472">Membrane</keyword>
<proteinExistence type="predicted"/>
<feature type="transmembrane region" description="Helical" evidence="1">
    <location>
        <begin position="20"/>
        <end position="40"/>
    </location>
</feature>
<gene>
    <name evidence="2" type="ORF">Q4568_20820</name>
</gene>
<evidence type="ECO:0000256" key="1">
    <source>
        <dbReference type="SAM" id="Phobius"/>
    </source>
</evidence>
<dbReference type="Proteomes" id="UP001170624">
    <property type="component" value="Unassembled WGS sequence"/>
</dbReference>
<dbReference type="AlphaFoldDB" id="A0AAW7YE04"/>